<evidence type="ECO:0000256" key="2">
    <source>
        <dbReference type="ARBA" id="ARBA00023002"/>
    </source>
</evidence>
<evidence type="ECO:0000259" key="4">
    <source>
        <dbReference type="SMART" id="SM00822"/>
    </source>
</evidence>
<comment type="similarity">
    <text evidence="1 3">Belongs to the short-chain dehydrogenases/reductases (SDR) family.</text>
</comment>
<sequence>MGICNGRTVIITGAGGGLGREYALAFAAEGAAVVVNDIRHDAAQAVCDEIAERSGSGGGRALANADDITRVDTAQRIVDAAREAFGDVHVLVNNAGICRDKMFASMTEADWDDVMRVHLRGHFCLSNVLARTWRDAAKAGAPVDARIVNTSSGAGLQGSIGQSNYGAAKAGIAALTLMQAVELQRYGVRVNALAPAARTSMTEGVFAEMMKKPEDGGFDYFDPANVAPLVVWLGSPLSADVTGQVFEVAGGMIAVAEGWRTGPSVDRGARWAPAEIGPAISRLLADARPAQRVYGS</sequence>
<dbReference type="GO" id="GO:0016491">
    <property type="term" value="F:oxidoreductase activity"/>
    <property type="evidence" value="ECO:0007669"/>
    <property type="project" value="UniProtKB-KW"/>
</dbReference>
<dbReference type="AlphaFoldDB" id="A0A132EP77"/>
<dbReference type="RefSeq" id="WP_060237614.1">
    <property type="nucleotide sequence ID" value="NZ_LPJR01000001.1"/>
</dbReference>
<dbReference type="InterPro" id="IPR057326">
    <property type="entry name" value="KR_dom"/>
</dbReference>
<dbReference type="FunFam" id="3.40.50.720:FF:000446">
    <property type="entry name" value="Short chain dehydrogenase"/>
    <property type="match status" value="1"/>
</dbReference>
<protein>
    <submittedName>
        <fullName evidence="5">Short-chain dehydrogenase</fullName>
    </submittedName>
</protein>
<dbReference type="SMART" id="SM00822">
    <property type="entry name" value="PKS_KR"/>
    <property type="match status" value="1"/>
</dbReference>
<keyword evidence="2" id="KW-0560">Oxidoreductase</keyword>
<evidence type="ECO:0000256" key="1">
    <source>
        <dbReference type="ARBA" id="ARBA00006484"/>
    </source>
</evidence>
<dbReference type="Proteomes" id="UP000062912">
    <property type="component" value="Unassembled WGS sequence"/>
</dbReference>
<dbReference type="PANTHER" id="PTHR45024:SF2">
    <property type="entry name" value="SCP2 DOMAIN-CONTAINING PROTEIN"/>
    <property type="match status" value="1"/>
</dbReference>
<evidence type="ECO:0000313" key="6">
    <source>
        <dbReference type="Proteomes" id="UP000062912"/>
    </source>
</evidence>
<dbReference type="PANTHER" id="PTHR45024">
    <property type="entry name" value="DEHYDROGENASES, SHORT CHAIN"/>
    <property type="match status" value="1"/>
</dbReference>
<gene>
    <name evidence="5" type="ORF">WT56_04160</name>
</gene>
<dbReference type="InterPro" id="IPR051687">
    <property type="entry name" value="Peroxisomal_Beta-Oxidation"/>
</dbReference>
<dbReference type="SUPFAM" id="SSF51735">
    <property type="entry name" value="NAD(P)-binding Rossmann-fold domains"/>
    <property type="match status" value="1"/>
</dbReference>
<dbReference type="NCBIfam" id="NF005861">
    <property type="entry name" value="PRK07791.1"/>
    <property type="match status" value="1"/>
</dbReference>
<evidence type="ECO:0000313" key="5">
    <source>
        <dbReference type="EMBL" id="KWF37897.1"/>
    </source>
</evidence>
<dbReference type="PRINTS" id="PR00080">
    <property type="entry name" value="SDRFAMILY"/>
</dbReference>
<dbReference type="PROSITE" id="PS00061">
    <property type="entry name" value="ADH_SHORT"/>
    <property type="match status" value="1"/>
</dbReference>
<dbReference type="Gene3D" id="3.40.50.720">
    <property type="entry name" value="NAD(P)-binding Rossmann-like Domain"/>
    <property type="match status" value="1"/>
</dbReference>
<dbReference type="OrthoDB" id="9804774at2"/>
<feature type="domain" description="Ketoreductase" evidence="4">
    <location>
        <begin position="7"/>
        <end position="196"/>
    </location>
</feature>
<organism evidence="5 6">
    <name type="scientific">Burkholderia pseudomultivorans</name>
    <dbReference type="NCBI Taxonomy" id="1207504"/>
    <lineage>
        <taxon>Bacteria</taxon>
        <taxon>Pseudomonadati</taxon>
        <taxon>Pseudomonadota</taxon>
        <taxon>Betaproteobacteria</taxon>
        <taxon>Burkholderiales</taxon>
        <taxon>Burkholderiaceae</taxon>
        <taxon>Burkholderia</taxon>
        <taxon>Burkholderia cepacia complex</taxon>
    </lineage>
</organism>
<dbReference type="InterPro" id="IPR020904">
    <property type="entry name" value="Sc_DH/Rdtase_CS"/>
</dbReference>
<dbReference type="InterPro" id="IPR036291">
    <property type="entry name" value="NAD(P)-bd_dom_sf"/>
</dbReference>
<dbReference type="PRINTS" id="PR00081">
    <property type="entry name" value="GDHRDH"/>
</dbReference>
<reference evidence="5 6" key="1">
    <citation type="submission" date="2015-11" db="EMBL/GenBank/DDBJ databases">
        <title>Expanding the genomic diversity of Burkholderia species for the development of highly accurate diagnostics.</title>
        <authorList>
            <person name="Sahl J."/>
            <person name="Keim P."/>
            <person name="Wagner D."/>
        </authorList>
    </citation>
    <scope>NUCLEOTIDE SEQUENCE [LARGE SCALE GENOMIC DNA]</scope>
    <source>
        <strain evidence="5 6">MSMB368WGS</strain>
    </source>
</reference>
<dbReference type="InterPro" id="IPR002347">
    <property type="entry name" value="SDR_fam"/>
</dbReference>
<name>A0A132EP77_9BURK</name>
<dbReference type="Pfam" id="PF00106">
    <property type="entry name" value="adh_short"/>
    <property type="match status" value="1"/>
</dbReference>
<proteinExistence type="inferred from homology"/>
<accession>A0A132EP77</accession>
<dbReference type="EMBL" id="LPJR01000001">
    <property type="protein sequence ID" value="KWF37897.1"/>
    <property type="molecule type" value="Genomic_DNA"/>
</dbReference>
<comment type="caution">
    <text evidence="5">The sequence shown here is derived from an EMBL/GenBank/DDBJ whole genome shotgun (WGS) entry which is preliminary data.</text>
</comment>
<evidence type="ECO:0000256" key="3">
    <source>
        <dbReference type="RuleBase" id="RU000363"/>
    </source>
</evidence>